<protein>
    <submittedName>
        <fullName evidence="2">Uncharacterized protein</fullName>
    </submittedName>
</protein>
<dbReference type="AlphaFoldDB" id="A0AAN9VPM9"/>
<dbReference type="InterPro" id="IPR036265">
    <property type="entry name" value="HIT-like_sf"/>
</dbReference>
<keyword evidence="1" id="KW-0472">Membrane</keyword>
<comment type="caution">
    <text evidence="2">The sequence shown here is derived from an EMBL/GenBank/DDBJ whole genome shotgun (WGS) entry which is preliminary data.</text>
</comment>
<organism evidence="2 3">
    <name type="scientific">Gryllus longicercus</name>
    <dbReference type="NCBI Taxonomy" id="2509291"/>
    <lineage>
        <taxon>Eukaryota</taxon>
        <taxon>Metazoa</taxon>
        <taxon>Ecdysozoa</taxon>
        <taxon>Arthropoda</taxon>
        <taxon>Hexapoda</taxon>
        <taxon>Insecta</taxon>
        <taxon>Pterygota</taxon>
        <taxon>Neoptera</taxon>
        <taxon>Polyneoptera</taxon>
        <taxon>Orthoptera</taxon>
        <taxon>Ensifera</taxon>
        <taxon>Gryllidea</taxon>
        <taxon>Grylloidea</taxon>
        <taxon>Gryllidae</taxon>
        <taxon>Gryllinae</taxon>
        <taxon>Gryllus</taxon>
    </lineage>
</organism>
<dbReference type="Proteomes" id="UP001378592">
    <property type="component" value="Unassembled WGS sequence"/>
</dbReference>
<keyword evidence="1" id="KW-1133">Transmembrane helix</keyword>
<dbReference type="SUPFAM" id="SSF54197">
    <property type="entry name" value="HIT-like"/>
    <property type="match status" value="1"/>
</dbReference>
<accession>A0AAN9VPM9</accession>
<evidence type="ECO:0000313" key="2">
    <source>
        <dbReference type="EMBL" id="KAK7861834.1"/>
    </source>
</evidence>
<keyword evidence="3" id="KW-1185">Reference proteome</keyword>
<proteinExistence type="predicted"/>
<sequence>MERIMRRFGKTSLWLLTLFFIGTVLIYRKLDVEDGENMRGHLIWTDFLVKKTNNHTCQMKHFEMGIDKLHSNTRTLHSLSNSECSSVYKAFSAMYEVDVFNATQRFNEDFSKKMTAWLGDKRTLDLAAFQTVYMVHDTLMQRTTVFNPLRSKRPVSKSQNSVISYLKNISDSSKVNCDFCKPFNATAEDIFGRIQGKHSVSASNAFKLAKWHGLFIPYEHSIFNIDIQIFLDMFNTSLKWFKKVHSIDGNAKYPVFFWDMFPHAGASQMHVHAHGILGEGHYPGEFEDVINAVRAFQHKHNAHYWDAVVQVYETFDLALRYGNTIIISPLVPRREHELWLLSNEPSSEFFALLYNIIKMYQDKMEKYCFSLAGALPALGEKVSDPEESLPSVVYIGTRGDCSSAVNDVSSLELYLFNNINTDPYKTIMTLREYLKTFPSKYGNLEELISLWNNSSKS</sequence>
<gene>
    <name evidence="2" type="ORF">R5R35_000594</name>
</gene>
<evidence type="ECO:0000256" key="1">
    <source>
        <dbReference type="SAM" id="Phobius"/>
    </source>
</evidence>
<keyword evidence="1" id="KW-0812">Transmembrane</keyword>
<name>A0AAN9VPM9_9ORTH</name>
<dbReference type="EMBL" id="JAZDUA010000298">
    <property type="protein sequence ID" value="KAK7861834.1"/>
    <property type="molecule type" value="Genomic_DNA"/>
</dbReference>
<feature type="transmembrane region" description="Helical" evidence="1">
    <location>
        <begin position="12"/>
        <end position="30"/>
    </location>
</feature>
<reference evidence="2 3" key="1">
    <citation type="submission" date="2024-03" db="EMBL/GenBank/DDBJ databases">
        <title>The genome assembly and annotation of the cricket Gryllus longicercus Weissman &amp; Gray.</title>
        <authorList>
            <person name="Szrajer S."/>
            <person name="Gray D."/>
            <person name="Ylla G."/>
        </authorList>
    </citation>
    <scope>NUCLEOTIDE SEQUENCE [LARGE SCALE GENOMIC DNA]</scope>
    <source>
        <strain evidence="2">DAG 2021-001</strain>
        <tissue evidence="2">Whole body minus gut</tissue>
    </source>
</reference>
<evidence type="ECO:0000313" key="3">
    <source>
        <dbReference type="Proteomes" id="UP001378592"/>
    </source>
</evidence>